<keyword evidence="18" id="KW-1185">Reference proteome</keyword>
<feature type="signal peptide" evidence="13">
    <location>
        <begin position="1"/>
        <end position="21"/>
    </location>
</feature>
<dbReference type="InterPro" id="IPR000742">
    <property type="entry name" value="EGF"/>
</dbReference>
<dbReference type="Ensembl" id="ENSPNAT00000075645.1">
    <property type="protein sequence ID" value="ENSPNAP00000058867.1"/>
    <property type="gene ID" value="ENSPNAG00000019368.2"/>
</dbReference>
<dbReference type="Gene3D" id="3.80.10.10">
    <property type="entry name" value="Ribonuclease Inhibitor"/>
    <property type="match status" value="4"/>
</dbReference>
<evidence type="ECO:0000256" key="10">
    <source>
        <dbReference type="ARBA" id="ARBA00059139"/>
    </source>
</evidence>
<feature type="domain" description="EGF-like" evidence="16">
    <location>
        <begin position="1306"/>
        <end position="1340"/>
    </location>
</feature>
<dbReference type="FunFam" id="3.80.10.10:FF:000039">
    <property type="entry name" value="slit homolog 2 protein isoform X2"/>
    <property type="match status" value="1"/>
</dbReference>
<dbReference type="FunFam" id="2.10.25.10:FF:000472">
    <property type="entry name" value="Uncharacterized protein, isoform A"/>
    <property type="match status" value="1"/>
</dbReference>
<dbReference type="SUPFAM" id="SSF57196">
    <property type="entry name" value="EGF/Laminin"/>
    <property type="match status" value="7"/>
</dbReference>
<dbReference type="PROSITE" id="PS01185">
    <property type="entry name" value="CTCK_1"/>
    <property type="match status" value="1"/>
</dbReference>
<proteinExistence type="predicted"/>
<feature type="disulfide bond" evidence="12">
    <location>
        <begin position="1347"/>
        <end position="1357"/>
    </location>
</feature>
<evidence type="ECO:0000256" key="12">
    <source>
        <dbReference type="PROSITE-ProRule" id="PRU00076"/>
    </source>
</evidence>
<dbReference type="InterPro" id="IPR013320">
    <property type="entry name" value="ConA-like_dom_sf"/>
</dbReference>
<evidence type="ECO:0000259" key="15">
    <source>
        <dbReference type="PROSITE" id="PS50025"/>
    </source>
</evidence>
<dbReference type="Pfam" id="PF01463">
    <property type="entry name" value="LRRCT"/>
    <property type="match status" value="4"/>
</dbReference>
<sequence>GAVRGGCWAPLFLLFCALVCGRSSACPALCTCSGTTVDCHGLGLKSVPRNIPRNTERLELNGNNFTRINKNDFAGLKYLRVLRLNRNQLHQLPELLFQKNAALSRLDLSENFIQAIPRKAFRGATDIKNLQLDKNHISCIEDGAFRALRGLEVLTLNNNNISGIPVSSFNHMPKLRTFRLHSNNLNCDCHLSWLSQWLRQRPTLGLFTQCSSPAQLRGINVAEIQKHEFSCSGHSENSSPQSCNLAAGSCPAMCTCSNNIVDCRGKGLTAIPANLPNSMAEIRLEQNGIKSVPPGAFSPYKKLRRIDLSNNQISEIAPDAFQGLRSLNSLVLYGNKITELPKGVFDGLYALQLLLLNANKIHCVRANAFQDLQNLSLLSLYDNKIQTLAKGTFASLRAIQTLHLAQNPFICDCNLKWLADYLRSNPIETSGARCASPRRLANKRIGQIKSKKFRCSAKEQYSIPGTEDTRLNNECNNDPVCPAKCRCESNVVDCSNLRLTKVPEHIPASTTELRLNNNEITSLEATGAFKTLTQLKKIMLRNNRISCIHNNSFTGLHNVRLLSLYDNQLTTITPGAFDTLQTLSTLYVLNHCPVFCTSPKLWSCCCKLCNNKSDGLFYRAIWLLGTRAGFNYPLCFCGRNLLANSFNCDCRLAWLGDWLRSRKIVTGNPRCQRPAFLKEIPLQDVALPDFRCEEGQEDASCVPRPQCPSECTCLETVVRCSNKHLRALPKGIPRNVTELYLDGNQFSMVPKELAAFKYLQLVDLSNNKINSLTNSSFANMSQLTTLILSYNALRCIPALAFSGLRSLRLLSLHGNDISELPDGIFSDVVSLSHLAIGANPLYCDCRLRWLSDWVKTGYKEPGIARCTGPHGMEGKLLLTTPAKKFECQGDIDPAILAKCHPCLSSPCLNHGTCQTDATELYKCTCTEGFKGRNCETALNACVSNPCANGGTCFTVSTLSCFCPLGFEGPSCEINIDDCEDNDCENGATCLDGVNNYTCLCAPYYTGEMCEEMEDMCAPGSSPCEHQSTCLITATGPKCVCAPGYVGNDCSVDYDDCQEHKCQNGAECVDEINGYSCACTRGYSGQLCEISPAPRSLCDLADCQNEAPCVEQAGRALCQCLPGFGGPRCEKLVSVNFVDRDSYLLLSDLKNWPQANITLQVSTAEDNGILLYNGDNDHIAVELYQGHVKVSYDPGSQPGHAIYSTETINDGQFHTVELVTFDQMVNLSIDGGLPTTMDSFGKLRPLNGEAPLYVGGMPLDVHSSALRMWQIQNGSSFHGCIQNLYINNELQDFTKTQMKPGVVPGCEPCRKIYCLHGICQPDAAAGPVCHCQPGWSGPHCDQPAANPCQGSKCVHGKCIPLDMQSYRCECQEGYRGALCNQQGELFNPCRRLQCKHGRCQISDSGDAFCHCESGYTGELCDAESECRGEQVRDFYQVQRGYAICQTTRMVSWVECTGACDTGACCASQRMKRRKYTFECSDGTSFSEEVEKTIKCGCVGCM</sequence>
<evidence type="ECO:0000313" key="18">
    <source>
        <dbReference type="Proteomes" id="UP001501920"/>
    </source>
</evidence>
<comment type="subcellular location">
    <subcellularLocation>
        <location evidence="1">Secreted</location>
    </subcellularLocation>
</comment>
<dbReference type="Pfam" id="PF01462">
    <property type="entry name" value="LRRNT"/>
    <property type="match status" value="3"/>
</dbReference>
<dbReference type="PROSITE" id="PS00022">
    <property type="entry name" value="EGF_1"/>
    <property type="match status" value="9"/>
</dbReference>
<feature type="domain" description="Laminin G" evidence="15">
    <location>
        <begin position="1132"/>
        <end position="1305"/>
    </location>
</feature>
<dbReference type="PROSITE" id="PS51450">
    <property type="entry name" value="LRR"/>
    <property type="match status" value="6"/>
</dbReference>
<dbReference type="GO" id="GO:1901222">
    <property type="term" value="P:regulation of non-canonical NF-kappaB signal transduction"/>
    <property type="evidence" value="ECO:0007669"/>
    <property type="project" value="UniProtKB-ARBA"/>
</dbReference>
<dbReference type="SMART" id="SM00369">
    <property type="entry name" value="LRR_TYP"/>
    <property type="match status" value="17"/>
</dbReference>
<dbReference type="FunFam" id="2.10.25.10:FF:000389">
    <property type="entry name" value="slit homolog 1 protein"/>
    <property type="match status" value="1"/>
</dbReference>
<feature type="domain" description="EGF-like" evidence="16">
    <location>
        <begin position="974"/>
        <end position="1010"/>
    </location>
</feature>
<dbReference type="InterPro" id="IPR003591">
    <property type="entry name" value="Leu-rich_rpt_typical-subtyp"/>
</dbReference>
<feature type="disulfide bond" evidence="12">
    <location>
        <begin position="1369"/>
        <end position="1378"/>
    </location>
</feature>
<evidence type="ECO:0000256" key="1">
    <source>
        <dbReference type="ARBA" id="ARBA00004613"/>
    </source>
</evidence>
<dbReference type="SMART" id="SM00013">
    <property type="entry name" value="LRRNT"/>
    <property type="match status" value="4"/>
</dbReference>
<dbReference type="Pfam" id="PF13855">
    <property type="entry name" value="LRR_8"/>
    <property type="match status" value="4"/>
</dbReference>
<dbReference type="InterPro" id="IPR013032">
    <property type="entry name" value="EGF-like_CS"/>
</dbReference>
<dbReference type="GO" id="GO:0005509">
    <property type="term" value="F:calcium ion binding"/>
    <property type="evidence" value="ECO:0007669"/>
    <property type="project" value="InterPro"/>
</dbReference>
<dbReference type="FunFam" id="3.80.10.10:FF:000002">
    <property type="entry name" value="Slit guidance ligand 2"/>
    <property type="match status" value="1"/>
</dbReference>
<dbReference type="GO" id="GO:0005886">
    <property type="term" value="C:plasma membrane"/>
    <property type="evidence" value="ECO:0007669"/>
    <property type="project" value="UniProtKB-ARBA"/>
</dbReference>
<dbReference type="InterPro" id="IPR000483">
    <property type="entry name" value="Cys-rich_flank_reg_C"/>
</dbReference>
<name>A0AAR2K8T6_PYGNA</name>
<feature type="domain" description="EGF-like" evidence="16">
    <location>
        <begin position="1384"/>
        <end position="1420"/>
    </location>
</feature>
<dbReference type="SMART" id="SM00282">
    <property type="entry name" value="LamG"/>
    <property type="match status" value="1"/>
</dbReference>
<dbReference type="FunFam" id="2.10.25.10:FF:000045">
    <property type="entry name" value="Slit guidance ligand 2"/>
    <property type="match status" value="1"/>
</dbReference>
<evidence type="ECO:0000256" key="6">
    <source>
        <dbReference type="ARBA" id="ARBA00022729"/>
    </source>
</evidence>
<feature type="domain" description="EGF-like" evidence="16">
    <location>
        <begin position="1012"/>
        <end position="1050"/>
    </location>
</feature>
<feature type="domain" description="EGF-like" evidence="16">
    <location>
        <begin position="1052"/>
        <end position="1088"/>
    </location>
</feature>
<evidence type="ECO:0000256" key="13">
    <source>
        <dbReference type="SAM" id="SignalP"/>
    </source>
</evidence>
<dbReference type="GO" id="GO:0045597">
    <property type="term" value="P:positive regulation of cell differentiation"/>
    <property type="evidence" value="ECO:0007669"/>
    <property type="project" value="UniProtKB-ARBA"/>
</dbReference>
<comment type="caution">
    <text evidence="12">Lacks conserved residue(s) required for the propagation of feature annotation.</text>
</comment>
<feature type="disulfide bond" evidence="12">
    <location>
        <begin position="1410"/>
        <end position="1419"/>
    </location>
</feature>
<feature type="disulfide bond" evidence="12">
    <location>
        <begin position="925"/>
        <end position="934"/>
    </location>
</feature>
<dbReference type="GO" id="GO:0008201">
    <property type="term" value="F:heparin binding"/>
    <property type="evidence" value="ECO:0007669"/>
    <property type="project" value="TreeGrafter"/>
</dbReference>
<dbReference type="InterPro" id="IPR032675">
    <property type="entry name" value="LRR_dom_sf"/>
</dbReference>
<dbReference type="CDD" id="cd00054">
    <property type="entry name" value="EGF_CA"/>
    <property type="match status" value="4"/>
</dbReference>
<organism evidence="17 18">
    <name type="scientific">Pygocentrus nattereri</name>
    <name type="common">Red-bellied piranha</name>
    <dbReference type="NCBI Taxonomy" id="42514"/>
    <lineage>
        <taxon>Eukaryota</taxon>
        <taxon>Metazoa</taxon>
        <taxon>Chordata</taxon>
        <taxon>Craniata</taxon>
        <taxon>Vertebrata</taxon>
        <taxon>Euteleostomi</taxon>
        <taxon>Actinopterygii</taxon>
        <taxon>Neopterygii</taxon>
        <taxon>Teleostei</taxon>
        <taxon>Ostariophysi</taxon>
        <taxon>Characiformes</taxon>
        <taxon>Characoidei</taxon>
        <taxon>Pygocentrus</taxon>
    </lineage>
</organism>
<evidence type="ECO:0000259" key="14">
    <source>
        <dbReference type="PROSITE" id="PS01225"/>
    </source>
</evidence>
<evidence type="ECO:0000256" key="3">
    <source>
        <dbReference type="ARBA" id="ARBA00022525"/>
    </source>
</evidence>
<feature type="disulfide bond" evidence="12">
    <location>
        <begin position="1308"/>
        <end position="1318"/>
    </location>
</feature>
<dbReference type="PROSITE" id="PS01187">
    <property type="entry name" value="EGF_CA"/>
    <property type="match status" value="1"/>
</dbReference>
<protein>
    <recommendedName>
        <fullName evidence="11">Slit homolog 1 protein</fullName>
    </recommendedName>
</protein>
<evidence type="ECO:0000256" key="8">
    <source>
        <dbReference type="ARBA" id="ARBA00023157"/>
    </source>
</evidence>
<dbReference type="SMART" id="SM00181">
    <property type="entry name" value="EGF"/>
    <property type="match status" value="9"/>
</dbReference>
<dbReference type="SMART" id="SM00082">
    <property type="entry name" value="LRRCT"/>
    <property type="match status" value="4"/>
</dbReference>
<feature type="disulfide bond" evidence="12">
    <location>
        <begin position="962"/>
        <end position="971"/>
    </location>
</feature>
<dbReference type="SMART" id="SM00179">
    <property type="entry name" value="EGF_CA"/>
    <property type="match status" value="7"/>
</dbReference>
<feature type="disulfide bond" evidence="12">
    <location>
        <begin position="1040"/>
        <end position="1049"/>
    </location>
</feature>
<dbReference type="Gene3D" id="2.60.120.200">
    <property type="match status" value="1"/>
</dbReference>
<dbReference type="PROSITE" id="PS01225">
    <property type="entry name" value="CTCK_2"/>
    <property type="match status" value="1"/>
</dbReference>
<feature type="domain" description="EGF-like" evidence="16">
    <location>
        <begin position="937"/>
        <end position="972"/>
    </location>
</feature>
<dbReference type="SMART" id="SM00364">
    <property type="entry name" value="LRR_BAC"/>
    <property type="match status" value="5"/>
</dbReference>
<keyword evidence="8 12" id="KW-1015">Disulfide bond</keyword>
<dbReference type="FunFam" id="2.10.25.10:FF:000062">
    <property type="entry name" value="Slit guidance ligand 2"/>
    <property type="match status" value="1"/>
</dbReference>
<dbReference type="Pfam" id="PF00008">
    <property type="entry name" value="EGF"/>
    <property type="match status" value="4"/>
</dbReference>
<evidence type="ECO:0000259" key="16">
    <source>
        <dbReference type="PROSITE" id="PS50026"/>
    </source>
</evidence>
<dbReference type="GO" id="GO:0007411">
    <property type="term" value="P:axon guidance"/>
    <property type="evidence" value="ECO:0007669"/>
    <property type="project" value="TreeGrafter"/>
</dbReference>
<dbReference type="InterPro" id="IPR051355">
    <property type="entry name" value="Notch/Slit_guidance"/>
</dbReference>
<dbReference type="SUPFAM" id="SSF49899">
    <property type="entry name" value="Concanavalin A-like lectins/glucanases"/>
    <property type="match status" value="1"/>
</dbReference>
<dbReference type="PROSITE" id="PS00010">
    <property type="entry name" value="ASX_HYDROXYL"/>
    <property type="match status" value="2"/>
</dbReference>
<feature type="domain" description="EGF-like" evidence="16">
    <location>
        <begin position="1093"/>
        <end position="1129"/>
    </location>
</feature>
<dbReference type="Pfam" id="PF23106">
    <property type="entry name" value="EGF_Teneurin"/>
    <property type="match status" value="1"/>
</dbReference>
<dbReference type="FunFam" id="2.60.120.200:FF:000013">
    <property type="entry name" value="Slit guidance ligand 2"/>
    <property type="match status" value="1"/>
</dbReference>
<evidence type="ECO:0000256" key="9">
    <source>
        <dbReference type="ARBA" id="ARBA00023180"/>
    </source>
</evidence>
<evidence type="ECO:0000313" key="17">
    <source>
        <dbReference type="Ensembl" id="ENSPNAP00000058867.1"/>
    </source>
</evidence>
<feature type="chain" id="PRO_5043871138" description="Slit homolog 1 protein" evidence="13">
    <location>
        <begin position="22"/>
        <end position="1500"/>
    </location>
</feature>
<keyword evidence="7" id="KW-0677">Repeat</keyword>
<dbReference type="PROSITE" id="PS01186">
    <property type="entry name" value="EGF_2"/>
    <property type="match status" value="8"/>
</dbReference>
<comment type="function">
    <text evidence="10">Thought to act as molecular guidance cue in cellular migration, and function appears to be mediated by interaction with roundabout homolog receptors. During neural development involved in axonal navigation at the ventral midline of the neural tube and projection of axons to different regions. SLIT1 and SLIT2 together seem to be essential for midline guidance in the forebrain by acting as repulsive signal preventing inappropriate midline crossing by axons projecting from the olfactory bulb.</text>
</comment>
<feature type="disulfide bond" evidence="12">
    <location>
        <begin position="1078"/>
        <end position="1087"/>
    </location>
</feature>
<reference evidence="17 18" key="1">
    <citation type="submission" date="2020-10" db="EMBL/GenBank/DDBJ databases">
        <title>Pygocentrus nattereri (red-bellied piranha) genome, fPygNat1, primary haplotype.</title>
        <authorList>
            <person name="Myers G."/>
            <person name="Meyer A."/>
            <person name="Karagic N."/>
            <person name="Pippel M."/>
            <person name="Winkler S."/>
            <person name="Tracey A."/>
            <person name="Wood J."/>
            <person name="Formenti G."/>
            <person name="Howe K."/>
            <person name="Fedrigo O."/>
            <person name="Jarvis E.D."/>
        </authorList>
    </citation>
    <scope>NUCLEOTIDE SEQUENCE [LARGE SCALE GENOMIC DNA]</scope>
</reference>
<evidence type="ECO:0000256" key="4">
    <source>
        <dbReference type="ARBA" id="ARBA00022536"/>
    </source>
</evidence>
<keyword evidence="9" id="KW-0325">Glycoprotein</keyword>
<dbReference type="GO" id="GO:0048495">
    <property type="term" value="F:Roundabout binding"/>
    <property type="evidence" value="ECO:0007669"/>
    <property type="project" value="TreeGrafter"/>
</dbReference>
<evidence type="ECO:0000256" key="5">
    <source>
        <dbReference type="ARBA" id="ARBA00022614"/>
    </source>
</evidence>
<evidence type="ECO:0000256" key="2">
    <source>
        <dbReference type="ARBA" id="ARBA00022473"/>
    </source>
</evidence>
<dbReference type="InterPro" id="IPR000152">
    <property type="entry name" value="EGF-type_Asp/Asn_hydroxyl_site"/>
</dbReference>
<dbReference type="FunFam" id="2.10.25.10:FF:000063">
    <property type="entry name" value="Slit guidance ligand 2"/>
    <property type="match status" value="1"/>
</dbReference>
<dbReference type="GO" id="GO:0060218">
    <property type="term" value="P:hematopoietic stem cell differentiation"/>
    <property type="evidence" value="ECO:0007669"/>
    <property type="project" value="UniProtKB-ARBA"/>
</dbReference>
<dbReference type="PROSITE" id="PS50025">
    <property type="entry name" value="LAM_G_DOMAIN"/>
    <property type="match status" value="1"/>
</dbReference>
<dbReference type="SMART" id="SM00365">
    <property type="entry name" value="LRR_SD22"/>
    <property type="match status" value="5"/>
</dbReference>
<dbReference type="GeneTree" id="ENSGT00940000157322"/>
<feature type="domain" description="EGF-like" evidence="16">
    <location>
        <begin position="900"/>
        <end position="935"/>
    </location>
</feature>
<dbReference type="SUPFAM" id="SSF52058">
    <property type="entry name" value="L domain-like"/>
    <property type="match status" value="3"/>
</dbReference>
<dbReference type="InterPro" id="IPR018097">
    <property type="entry name" value="EGF_Ca-bd_CS"/>
</dbReference>
<dbReference type="CDD" id="cd00110">
    <property type="entry name" value="LamG"/>
    <property type="match status" value="1"/>
</dbReference>
<dbReference type="FunFam" id="2.10.25.10:FF:000186">
    <property type="entry name" value="Slit homolog 2 (Drosophila)"/>
    <property type="match status" value="1"/>
</dbReference>
<dbReference type="PANTHER" id="PTHR45836:SF3">
    <property type="entry name" value="SLIT HOMOLOG 1 PROTEIN"/>
    <property type="match status" value="1"/>
</dbReference>
<dbReference type="Proteomes" id="UP001501920">
    <property type="component" value="Chromosome 22"/>
</dbReference>
<keyword evidence="3" id="KW-0964">Secreted</keyword>
<reference evidence="17" key="3">
    <citation type="submission" date="2025-09" db="UniProtKB">
        <authorList>
            <consortium name="Ensembl"/>
        </authorList>
    </citation>
    <scope>IDENTIFICATION</scope>
</reference>
<dbReference type="InterPro" id="IPR001881">
    <property type="entry name" value="EGF-like_Ca-bd_dom"/>
</dbReference>
<feature type="disulfide bond" evidence="12">
    <location>
        <begin position="1330"/>
        <end position="1339"/>
    </location>
</feature>
<dbReference type="InterPro" id="IPR001791">
    <property type="entry name" value="Laminin_G"/>
</dbReference>
<dbReference type="GO" id="GO:0050919">
    <property type="term" value="P:negative chemotaxis"/>
    <property type="evidence" value="ECO:0007669"/>
    <property type="project" value="TreeGrafter"/>
</dbReference>
<dbReference type="FunFam" id="2.10.25.10:FF:000053">
    <property type="entry name" value="Slit guidance ligand 2"/>
    <property type="match status" value="1"/>
</dbReference>
<feature type="domain" description="EGF-like" evidence="16">
    <location>
        <begin position="1343"/>
        <end position="1379"/>
    </location>
</feature>
<keyword evidence="6 13" id="KW-0732">Signal</keyword>
<evidence type="ECO:0000256" key="7">
    <source>
        <dbReference type="ARBA" id="ARBA00022737"/>
    </source>
</evidence>
<feature type="domain" description="CTCK" evidence="14">
    <location>
        <begin position="1425"/>
        <end position="1500"/>
    </location>
</feature>
<dbReference type="InterPro" id="IPR000372">
    <property type="entry name" value="LRRNT"/>
</dbReference>
<keyword evidence="5" id="KW-0433">Leucine-rich repeat</keyword>
<keyword evidence="2" id="KW-0217">Developmental protein</keyword>
<dbReference type="GO" id="GO:0005615">
    <property type="term" value="C:extracellular space"/>
    <property type="evidence" value="ECO:0007669"/>
    <property type="project" value="TreeGrafter"/>
</dbReference>
<evidence type="ECO:0000256" key="11">
    <source>
        <dbReference type="ARBA" id="ARBA00074787"/>
    </source>
</evidence>
<dbReference type="InterPro" id="IPR001611">
    <property type="entry name" value="Leu-rich_rpt"/>
</dbReference>
<dbReference type="PANTHER" id="PTHR45836">
    <property type="entry name" value="SLIT HOMOLOG"/>
    <property type="match status" value="1"/>
</dbReference>
<dbReference type="FunFam" id="3.80.10.10:FF:000004">
    <property type="entry name" value="Slit guidance ligand 2"/>
    <property type="match status" value="1"/>
</dbReference>
<dbReference type="InterPro" id="IPR006207">
    <property type="entry name" value="Cys_knot_C"/>
</dbReference>
<dbReference type="Pfam" id="PF12661">
    <property type="entry name" value="hEGF"/>
    <property type="match status" value="2"/>
</dbReference>
<reference evidence="17" key="2">
    <citation type="submission" date="2025-08" db="UniProtKB">
        <authorList>
            <consortium name="Ensembl"/>
        </authorList>
    </citation>
    <scope>IDENTIFICATION</scope>
</reference>
<dbReference type="PROSITE" id="PS50026">
    <property type="entry name" value="EGF_3"/>
    <property type="match status" value="9"/>
</dbReference>
<accession>A0AAR2K8T6</accession>
<feature type="disulfide bond" evidence="12">
    <location>
        <begin position="1388"/>
        <end position="1398"/>
    </location>
</feature>
<dbReference type="Pfam" id="PF02210">
    <property type="entry name" value="Laminin_G_2"/>
    <property type="match status" value="1"/>
</dbReference>
<feature type="disulfide bond" evidence="12">
    <location>
        <begin position="1119"/>
        <end position="1128"/>
    </location>
</feature>
<keyword evidence="4 12" id="KW-0245">EGF-like domain</keyword>
<feature type="disulfide bond" evidence="12">
    <location>
        <begin position="1000"/>
        <end position="1009"/>
    </location>
</feature>
<dbReference type="Gene3D" id="2.10.25.10">
    <property type="entry name" value="Laminin"/>
    <property type="match status" value="8"/>
</dbReference>